<evidence type="ECO:0000313" key="3">
    <source>
        <dbReference type="RefSeq" id="XP_017689760.1"/>
    </source>
</evidence>
<sequence>MFSAQRWGQFCFLNFKGVILVTQERKWPCCESYQCGGRRRPKHASPPVPLLLGTPTHCSHPTTAGPLDGPATLCDMDHFQSALYLSKILNKPGMETGSQWKIRSPGVMCLETGLLRSLQVRGFCKSNKALMRLPPPFQKNTKTMEKLFPRRRLIPCSSSAQKPLPEIYRCKRSERHLFTQALESPLSLCSAAMVARKEGAQRQLPHPTALCRVLLLPPLDAAHTGEGEERAYCEGRLIDPFLKNHVAELEL</sequence>
<dbReference type="Proteomes" id="UP000504624">
    <property type="component" value="Unplaced"/>
</dbReference>
<dbReference type="AlphaFoldDB" id="A0A6J0ISY2"/>
<evidence type="ECO:0000313" key="2">
    <source>
        <dbReference type="RefSeq" id="XP_017689759.1"/>
    </source>
</evidence>
<dbReference type="RefSeq" id="XP_017689762.1">
    <property type="nucleotide sequence ID" value="XM_017834273.1"/>
</dbReference>
<dbReference type="RefSeq" id="XP_017689760.1">
    <property type="nucleotide sequence ID" value="XM_017834271.1"/>
</dbReference>
<proteinExistence type="predicted"/>
<evidence type="ECO:0000313" key="1">
    <source>
        <dbReference type="Proteomes" id="UP000504624"/>
    </source>
</evidence>
<accession>A0A6J0ISY2</accession>
<reference evidence="2 3" key="1">
    <citation type="submission" date="2025-04" db="UniProtKB">
        <authorList>
            <consortium name="RefSeq"/>
        </authorList>
    </citation>
    <scope>IDENTIFICATION</scope>
</reference>
<dbReference type="RefSeq" id="XP_017689761.1">
    <property type="nucleotide sequence ID" value="XM_017834272.1"/>
</dbReference>
<keyword evidence="1" id="KW-1185">Reference proteome</keyword>
<dbReference type="RefSeq" id="XP_017689759.1">
    <property type="nucleotide sequence ID" value="XM_017834270.1"/>
</dbReference>
<protein>
    <submittedName>
        <fullName evidence="2 3">Uncharacterized protein LOC108506860 isoform X1</fullName>
    </submittedName>
</protein>
<organism evidence="1 6">
    <name type="scientific">Lepidothrix coronata</name>
    <name type="common">blue-crowned manakin</name>
    <dbReference type="NCBI Taxonomy" id="321398"/>
    <lineage>
        <taxon>Eukaryota</taxon>
        <taxon>Metazoa</taxon>
        <taxon>Chordata</taxon>
        <taxon>Craniata</taxon>
        <taxon>Vertebrata</taxon>
        <taxon>Euteleostomi</taxon>
        <taxon>Archelosauria</taxon>
        <taxon>Archosauria</taxon>
        <taxon>Dinosauria</taxon>
        <taxon>Saurischia</taxon>
        <taxon>Theropoda</taxon>
        <taxon>Coelurosauria</taxon>
        <taxon>Aves</taxon>
        <taxon>Neognathae</taxon>
        <taxon>Neoaves</taxon>
        <taxon>Telluraves</taxon>
        <taxon>Australaves</taxon>
        <taxon>Passeriformes</taxon>
        <taxon>Pipridae</taxon>
        <taxon>Lepidothrix</taxon>
    </lineage>
</organism>
<name>A0A6J0ISY2_9PASS</name>
<evidence type="ECO:0000313" key="4">
    <source>
        <dbReference type="RefSeq" id="XP_017689761.1"/>
    </source>
</evidence>
<gene>
    <name evidence="2 3 4 5 6" type="primary">LOC108506860</name>
</gene>
<evidence type="ECO:0000313" key="5">
    <source>
        <dbReference type="RefSeq" id="XP_017689762.1"/>
    </source>
</evidence>
<dbReference type="GeneID" id="108506860"/>
<evidence type="ECO:0000313" key="6">
    <source>
        <dbReference type="RefSeq" id="XP_017689763.1"/>
    </source>
</evidence>
<dbReference type="RefSeq" id="XP_017689763.1">
    <property type="nucleotide sequence ID" value="XM_017834274.1"/>
</dbReference>